<dbReference type="InterPro" id="IPR008279">
    <property type="entry name" value="PEP-util_enz_mobile_dom"/>
</dbReference>
<dbReference type="InterPro" id="IPR006319">
    <property type="entry name" value="PEP_synth"/>
</dbReference>
<reference evidence="20" key="1">
    <citation type="journal article" date="2019" name="Int. J. Syst. Evol. Microbiol.">
        <title>The Global Catalogue of Microorganisms (GCM) 10K type strain sequencing project: providing services to taxonomists for standard genome sequencing and annotation.</title>
        <authorList>
            <consortium name="The Broad Institute Genomics Platform"/>
            <consortium name="The Broad Institute Genome Sequencing Center for Infectious Disease"/>
            <person name="Wu L."/>
            <person name="Ma J."/>
        </authorList>
    </citation>
    <scope>NUCLEOTIDE SEQUENCE [LARGE SCALE GENOMIC DNA]</scope>
    <source>
        <strain evidence="20">KACC 12602</strain>
    </source>
</reference>
<dbReference type="Pfam" id="PF02896">
    <property type="entry name" value="PEP-utilizers_C"/>
    <property type="match status" value="1"/>
</dbReference>
<dbReference type="NCBIfam" id="NF005057">
    <property type="entry name" value="PRK06464.1"/>
    <property type="match status" value="1"/>
</dbReference>
<keyword evidence="9 15" id="KW-0547">Nucleotide-binding</keyword>
<keyword evidence="12 15" id="KW-0460">Magnesium</keyword>
<dbReference type="Gene3D" id="3.30.470.20">
    <property type="entry name" value="ATP-grasp fold, B domain"/>
    <property type="match status" value="1"/>
</dbReference>
<dbReference type="Gene3D" id="3.20.20.60">
    <property type="entry name" value="Phosphoenolpyruvate-binding domains"/>
    <property type="match status" value="1"/>
</dbReference>
<gene>
    <name evidence="19" type="primary">ppsA</name>
    <name evidence="19" type="ORF">ACFPIB_05150</name>
</gene>
<evidence type="ECO:0000259" key="17">
    <source>
        <dbReference type="Pfam" id="PF01326"/>
    </source>
</evidence>
<dbReference type="RefSeq" id="WP_378016360.1">
    <property type="nucleotide sequence ID" value="NZ_JBHSKT010000002.1"/>
</dbReference>
<dbReference type="SUPFAM" id="SSF52009">
    <property type="entry name" value="Phosphohistidine domain"/>
    <property type="match status" value="1"/>
</dbReference>
<keyword evidence="11 15" id="KW-0067">ATP-binding</keyword>
<comment type="similarity">
    <text evidence="4 15">Belongs to the PEP-utilizing enzyme family.</text>
</comment>
<evidence type="ECO:0000259" key="16">
    <source>
        <dbReference type="Pfam" id="PF00391"/>
    </source>
</evidence>
<dbReference type="Gene3D" id="3.50.30.10">
    <property type="entry name" value="Phosphohistidine domain"/>
    <property type="match status" value="1"/>
</dbReference>
<comment type="function">
    <text evidence="2 15">Catalyzes the phosphorylation of pyruvate to phosphoenolpyruvate.</text>
</comment>
<name>A0ABW0E9T2_9BACT</name>
<keyword evidence="20" id="KW-1185">Reference proteome</keyword>
<evidence type="ECO:0000256" key="13">
    <source>
        <dbReference type="ARBA" id="ARBA00033470"/>
    </source>
</evidence>
<evidence type="ECO:0000256" key="1">
    <source>
        <dbReference type="ARBA" id="ARBA00001946"/>
    </source>
</evidence>
<dbReference type="PRINTS" id="PR01736">
    <property type="entry name" value="PHPHTRNFRASE"/>
</dbReference>
<sequence length="813" mass="90394">MHYIKFLNEIGLKDLEVVGGKNASLGEMFNQLAPAGINVPDGFATTSRAYWEFLEQNELSEPLAQILAKLDQVNFSNLATVGKQARELLLNCILPDNISDAIRKGYAYLQKNYGPDFTLAVRSSATAEDLPNASFAGLQESFLNVRGIENLLQACHYCYVSLFTDRAIKYRVDNGFDHIKVALSIGVQLMVRSDLASSGVIFTLDPDTGFENIVLISGSWGLGENVVQGHVNADEFMVFKSMLGIAKQPIISRKLGSKSKTMVYADVQGNTLFHPAEAIVNQVTSSEKREQFCLSDEEVMKLAEWACLIEKHYGRPMDLEWAKDGKTNQLFMVQARPETVQSKQKNKVEFVQYKLQDKGQLLCKGIGLSNKIVSGTARILHAPSEINKLQQGEVLVTHKTDPDWDPILKKATAIITDQGGRTSHAAIVAREVGAVAVVGCGNATQSIQDGQIVTVSTAESETGSVYDGKLPWTETRTDLETVVKPRTKVMLILGDPEQAFKYSFLPNDGVGLMRMEFIVANTIRIHPMALKHFNKLENAEARKQIEALTHHFPDKETYFVQQLAEATAQIAAAFYPKDVIVRMSDFKTNEYANLIGGKQFEFTEANPMIGFRGASRYYNPLYQDGFELECRAMKKVREEMGLNNIKLMIPFCRTEKEALEVIALMEKFGLKRCENGLELYMMVEIPSNALLAETFAKHFDGFSIGSNDLTQLTLGADRDSELLCDIFSPFDPAVQQLIVMTLEKAKKTHTKTGLCGQAPSDYPEYASFLVQHGIDSVSFNPDALIKGMKNMVKAEKALHNKPPFPEEDHKILG</sequence>
<evidence type="ECO:0000259" key="18">
    <source>
        <dbReference type="Pfam" id="PF02896"/>
    </source>
</evidence>
<proteinExistence type="inferred from homology"/>
<comment type="pathway">
    <text evidence="3 15">Carbohydrate biosynthesis; gluconeogenesis.</text>
</comment>
<evidence type="ECO:0000256" key="2">
    <source>
        <dbReference type="ARBA" id="ARBA00002988"/>
    </source>
</evidence>
<evidence type="ECO:0000256" key="12">
    <source>
        <dbReference type="ARBA" id="ARBA00022842"/>
    </source>
</evidence>
<keyword evidence="10 15" id="KW-0418">Kinase</keyword>
<protein>
    <recommendedName>
        <fullName evidence="6 15">Phosphoenolpyruvate synthase</fullName>
        <shortName evidence="15">PEP synthase</shortName>
        <ecNumber evidence="5 15">2.7.9.2</ecNumber>
    </recommendedName>
    <alternativeName>
        <fullName evidence="13 15">Pyruvate, water dikinase</fullName>
    </alternativeName>
</protein>
<dbReference type="InterPro" id="IPR002192">
    <property type="entry name" value="PPDK_AMP/ATP-bd"/>
</dbReference>
<evidence type="ECO:0000256" key="14">
    <source>
        <dbReference type="ARBA" id="ARBA00047700"/>
    </source>
</evidence>
<dbReference type="EMBL" id="JBHSKT010000002">
    <property type="protein sequence ID" value="MFC5269986.1"/>
    <property type="molecule type" value="Genomic_DNA"/>
</dbReference>
<dbReference type="InterPro" id="IPR013815">
    <property type="entry name" value="ATP_grasp_subdomain_1"/>
</dbReference>
<dbReference type="PANTHER" id="PTHR43030">
    <property type="entry name" value="PHOSPHOENOLPYRUVATE SYNTHASE"/>
    <property type="match status" value="1"/>
</dbReference>
<evidence type="ECO:0000256" key="10">
    <source>
        <dbReference type="ARBA" id="ARBA00022777"/>
    </source>
</evidence>
<dbReference type="PROSITE" id="PS00742">
    <property type="entry name" value="PEP_ENZYMES_2"/>
    <property type="match status" value="1"/>
</dbReference>
<evidence type="ECO:0000256" key="3">
    <source>
        <dbReference type="ARBA" id="ARBA00004742"/>
    </source>
</evidence>
<accession>A0ABW0E9T2</accession>
<evidence type="ECO:0000256" key="5">
    <source>
        <dbReference type="ARBA" id="ARBA00011996"/>
    </source>
</evidence>
<evidence type="ECO:0000256" key="11">
    <source>
        <dbReference type="ARBA" id="ARBA00022840"/>
    </source>
</evidence>
<organism evidence="19 20">
    <name type="scientific">Adhaeribacter terreus</name>
    <dbReference type="NCBI Taxonomy" id="529703"/>
    <lineage>
        <taxon>Bacteria</taxon>
        <taxon>Pseudomonadati</taxon>
        <taxon>Bacteroidota</taxon>
        <taxon>Cytophagia</taxon>
        <taxon>Cytophagales</taxon>
        <taxon>Hymenobacteraceae</taxon>
        <taxon>Adhaeribacter</taxon>
    </lineage>
</organism>
<dbReference type="Pfam" id="PF01326">
    <property type="entry name" value="PPDK_N"/>
    <property type="match status" value="1"/>
</dbReference>
<evidence type="ECO:0000256" key="9">
    <source>
        <dbReference type="ARBA" id="ARBA00022741"/>
    </source>
</evidence>
<comment type="catalytic activity">
    <reaction evidence="14 15">
        <text>pyruvate + ATP + H2O = phosphoenolpyruvate + AMP + phosphate + 2 H(+)</text>
        <dbReference type="Rhea" id="RHEA:11364"/>
        <dbReference type="ChEBI" id="CHEBI:15361"/>
        <dbReference type="ChEBI" id="CHEBI:15377"/>
        <dbReference type="ChEBI" id="CHEBI:15378"/>
        <dbReference type="ChEBI" id="CHEBI:30616"/>
        <dbReference type="ChEBI" id="CHEBI:43474"/>
        <dbReference type="ChEBI" id="CHEBI:58702"/>
        <dbReference type="ChEBI" id="CHEBI:456215"/>
        <dbReference type="EC" id="2.7.9.2"/>
    </reaction>
</comment>
<evidence type="ECO:0000256" key="15">
    <source>
        <dbReference type="PIRNR" id="PIRNR000854"/>
    </source>
</evidence>
<dbReference type="PIRSF" id="PIRSF000854">
    <property type="entry name" value="PEP_synthase"/>
    <property type="match status" value="1"/>
</dbReference>
<dbReference type="Proteomes" id="UP001596161">
    <property type="component" value="Unassembled WGS sequence"/>
</dbReference>
<dbReference type="SUPFAM" id="SSF51621">
    <property type="entry name" value="Phosphoenolpyruvate/pyruvate domain"/>
    <property type="match status" value="1"/>
</dbReference>
<dbReference type="InterPro" id="IPR040442">
    <property type="entry name" value="Pyrv_kinase-like_dom_sf"/>
</dbReference>
<evidence type="ECO:0000256" key="8">
    <source>
        <dbReference type="ARBA" id="ARBA00022723"/>
    </source>
</evidence>
<feature type="domain" description="Pyruvate phosphate dikinase AMP/ATP-binding" evidence="17">
    <location>
        <begin position="16"/>
        <end position="354"/>
    </location>
</feature>
<dbReference type="InterPro" id="IPR000121">
    <property type="entry name" value="PEP_util_C"/>
</dbReference>
<evidence type="ECO:0000313" key="19">
    <source>
        <dbReference type="EMBL" id="MFC5269986.1"/>
    </source>
</evidence>
<dbReference type="InterPro" id="IPR023151">
    <property type="entry name" value="PEP_util_CS"/>
</dbReference>
<comment type="cofactor">
    <cofactor evidence="1 15">
        <name>Mg(2+)</name>
        <dbReference type="ChEBI" id="CHEBI:18420"/>
    </cofactor>
</comment>
<dbReference type="InterPro" id="IPR015813">
    <property type="entry name" value="Pyrv/PenolPyrv_kinase-like_dom"/>
</dbReference>
<dbReference type="EC" id="2.7.9.2" evidence="5 15"/>
<evidence type="ECO:0000256" key="6">
    <source>
        <dbReference type="ARBA" id="ARBA00021623"/>
    </source>
</evidence>
<dbReference type="PANTHER" id="PTHR43030:SF1">
    <property type="entry name" value="PHOSPHOENOLPYRUVATE SYNTHASE"/>
    <property type="match status" value="1"/>
</dbReference>
<dbReference type="PROSITE" id="PS00370">
    <property type="entry name" value="PEP_ENZYMES_PHOS_SITE"/>
    <property type="match status" value="1"/>
</dbReference>
<dbReference type="NCBIfam" id="TIGR01418">
    <property type="entry name" value="PEP_synth"/>
    <property type="match status" value="1"/>
</dbReference>
<evidence type="ECO:0000256" key="7">
    <source>
        <dbReference type="ARBA" id="ARBA00022679"/>
    </source>
</evidence>
<keyword evidence="8 15" id="KW-0479">Metal-binding</keyword>
<evidence type="ECO:0000256" key="4">
    <source>
        <dbReference type="ARBA" id="ARBA00007837"/>
    </source>
</evidence>
<dbReference type="Gene3D" id="3.30.1490.20">
    <property type="entry name" value="ATP-grasp fold, A domain"/>
    <property type="match status" value="1"/>
</dbReference>
<dbReference type="InterPro" id="IPR036637">
    <property type="entry name" value="Phosphohistidine_dom_sf"/>
</dbReference>
<evidence type="ECO:0000313" key="20">
    <source>
        <dbReference type="Proteomes" id="UP001596161"/>
    </source>
</evidence>
<dbReference type="SUPFAM" id="SSF56059">
    <property type="entry name" value="Glutathione synthetase ATP-binding domain-like"/>
    <property type="match status" value="1"/>
</dbReference>
<keyword evidence="7 15" id="KW-0808">Transferase</keyword>
<dbReference type="GO" id="GO:0008986">
    <property type="term" value="F:pyruvate, water dikinase activity"/>
    <property type="evidence" value="ECO:0007669"/>
    <property type="project" value="UniProtKB-EC"/>
</dbReference>
<dbReference type="InterPro" id="IPR018274">
    <property type="entry name" value="PEP_util_AS"/>
</dbReference>
<comment type="caution">
    <text evidence="19">The sequence shown here is derived from an EMBL/GenBank/DDBJ whole genome shotgun (WGS) entry which is preliminary data.</text>
</comment>
<feature type="domain" description="PEP-utilising enzyme mobile" evidence="16">
    <location>
        <begin position="390"/>
        <end position="456"/>
    </location>
</feature>
<dbReference type="Pfam" id="PF00391">
    <property type="entry name" value="PEP-utilizers"/>
    <property type="match status" value="1"/>
</dbReference>
<feature type="domain" description="PEP-utilising enzyme C-terminal" evidence="18">
    <location>
        <begin position="481"/>
        <end position="791"/>
    </location>
</feature>